<evidence type="ECO:0000256" key="2">
    <source>
        <dbReference type="ARBA" id="ARBA00011255"/>
    </source>
</evidence>
<dbReference type="RefSeq" id="WP_229430868.1">
    <property type="nucleotide sequence ID" value="NZ_JAJHPV010000004.1"/>
</dbReference>
<evidence type="ECO:0000313" key="8">
    <source>
        <dbReference type="EMBL" id="MCC6069942.1"/>
    </source>
</evidence>
<dbReference type="InterPro" id="IPR010809">
    <property type="entry name" value="FliD_C"/>
</dbReference>
<keyword evidence="9" id="KW-1185">Reference proteome</keyword>
<dbReference type="Pfam" id="PF02465">
    <property type="entry name" value="FliD_N"/>
    <property type="match status" value="1"/>
</dbReference>
<proteinExistence type="inferred from homology"/>
<dbReference type="InterPro" id="IPR040026">
    <property type="entry name" value="FliD"/>
</dbReference>
<dbReference type="Pfam" id="PF07195">
    <property type="entry name" value="FliD_C"/>
    <property type="match status" value="1"/>
</dbReference>
<evidence type="ECO:0000259" key="6">
    <source>
        <dbReference type="Pfam" id="PF02465"/>
    </source>
</evidence>
<comment type="subunit">
    <text evidence="2 5">Homopentamer.</text>
</comment>
<evidence type="ECO:0000256" key="1">
    <source>
        <dbReference type="ARBA" id="ARBA00009764"/>
    </source>
</evidence>
<keyword evidence="4 5" id="KW-0975">Bacterial flagellum</keyword>
<evidence type="ECO:0000256" key="4">
    <source>
        <dbReference type="ARBA" id="ARBA00023143"/>
    </source>
</evidence>
<evidence type="ECO:0000256" key="5">
    <source>
        <dbReference type="RuleBase" id="RU362066"/>
    </source>
</evidence>
<keyword evidence="8" id="KW-0282">Flagellum</keyword>
<feature type="domain" description="Flagellar hook-associated protein 2 C-terminal" evidence="7">
    <location>
        <begin position="230"/>
        <end position="446"/>
    </location>
</feature>
<evidence type="ECO:0000256" key="3">
    <source>
        <dbReference type="ARBA" id="ARBA00023054"/>
    </source>
</evidence>
<dbReference type="Proteomes" id="UP001198701">
    <property type="component" value="Unassembled WGS sequence"/>
</dbReference>
<dbReference type="PANTHER" id="PTHR30288:SF0">
    <property type="entry name" value="FLAGELLAR HOOK-ASSOCIATED PROTEIN 2"/>
    <property type="match status" value="1"/>
</dbReference>
<comment type="function">
    <text evidence="5">Required for morphogenesis and for the elongation of the flagellar filament by facilitating polymerization of the flagellin monomers at the tip of growing filament. Forms a capping structure, which prevents flagellin subunits (transported through the central channel of the flagellum) from leaking out without polymerization at the distal end.</text>
</comment>
<dbReference type="SUPFAM" id="SSF50974">
    <property type="entry name" value="Nitrous oxide reductase, N-terminal domain"/>
    <property type="match status" value="1"/>
</dbReference>
<feature type="domain" description="Flagellar hook-associated protein 2 N-terminal" evidence="6">
    <location>
        <begin position="13"/>
        <end position="102"/>
    </location>
</feature>
<gene>
    <name evidence="8" type="primary">fliD</name>
    <name evidence="8" type="ORF">LMJ30_03070</name>
</gene>
<comment type="caution">
    <text evidence="8">The sequence shown here is derived from an EMBL/GenBank/DDBJ whole genome shotgun (WGS) entry which is preliminary data.</text>
</comment>
<dbReference type="PANTHER" id="PTHR30288">
    <property type="entry name" value="FLAGELLAR CAP/ASSEMBLY PROTEIN FLID"/>
    <property type="match status" value="1"/>
</dbReference>
<keyword evidence="8" id="KW-0966">Cell projection</keyword>
<sequence>MAITSPTYDPATTAAALAENYVAARQGIQTTQLNKANASTKALNDLRAAISSYQASLFALATTPSMLAQSATFSDVALGSATATAAATPGSYSFFVEKLATASQVAFSGVSSSASASGSLVVEMNGAPSFTVDLDSADTDGIGGMSVREMALAINAAPDNKGKVSASIVTIGGVAELVLTSQSTGTASAISLDVSGVTDAALQAALDPSKKRTLVSGQDAVIWLGAQGTGSKIEQATNTFTNIEGVTMKFTKAQAVGETPVTVTVAPDSTATTANVQKFVTEYNKLKAVIDAMVDPGDPADGKKPGVFSDDGGVRVLQTRLVSILRQAGTSSLAAYGITAARDGSLVLDSTRLNKQLAADPDGLDTLIGKASSISPSGIAGNMDAYLKQWSSQVNGQIKQRLEANDRLQVQLGVRQQELDQQYNSAYQRYLKQFTMLQGLQNQMNSNSSMLDALFGEKKD</sequence>
<organism evidence="8 9">
    <name type="scientific">Massilia agrisoli</name>
    <dbReference type="NCBI Taxonomy" id="2892444"/>
    <lineage>
        <taxon>Bacteria</taxon>
        <taxon>Pseudomonadati</taxon>
        <taxon>Pseudomonadota</taxon>
        <taxon>Betaproteobacteria</taxon>
        <taxon>Burkholderiales</taxon>
        <taxon>Oxalobacteraceae</taxon>
        <taxon>Telluria group</taxon>
        <taxon>Massilia</taxon>
    </lineage>
</organism>
<protein>
    <recommendedName>
        <fullName evidence="5">Flagellar hook-associated protein 2</fullName>
        <shortName evidence="5">HAP2</shortName>
    </recommendedName>
    <alternativeName>
        <fullName evidence="5">Flagellar cap protein</fullName>
    </alternativeName>
</protein>
<accession>A0ABS8IQ31</accession>
<comment type="similarity">
    <text evidence="1 5">Belongs to the FliD family.</text>
</comment>
<evidence type="ECO:0000259" key="7">
    <source>
        <dbReference type="Pfam" id="PF07195"/>
    </source>
</evidence>
<dbReference type="EMBL" id="JAJHPV010000004">
    <property type="protein sequence ID" value="MCC6069942.1"/>
    <property type="molecule type" value="Genomic_DNA"/>
</dbReference>
<dbReference type="InterPro" id="IPR011045">
    <property type="entry name" value="N2O_reductase_N"/>
</dbReference>
<comment type="subcellular location">
    <subcellularLocation>
        <location evidence="5">Secreted</location>
    </subcellularLocation>
    <subcellularLocation>
        <location evidence="5">Bacterial flagellum</location>
    </subcellularLocation>
</comment>
<reference evidence="8 9" key="1">
    <citation type="submission" date="2021-11" db="EMBL/GenBank/DDBJ databases">
        <authorList>
            <person name="Huq M.A."/>
        </authorList>
    </citation>
    <scope>NUCLEOTIDE SEQUENCE [LARGE SCALE GENOMIC DNA]</scope>
    <source>
        <strain evidence="8 9">MAHUQ-52</strain>
    </source>
</reference>
<name>A0ABS8IQ31_9BURK</name>
<keyword evidence="3" id="KW-0175">Coiled coil</keyword>
<keyword evidence="8" id="KW-0969">Cilium</keyword>
<evidence type="ECO:0000313" key="9">
    <source>
        <dbReference type="Proteomes" id="UP001198701"/>
    </source>
</evidence>
<dbReference type="InterPro" id="IPR003481">
    <property type="entry name" value="FliD_N"/>
</dbReference>
<keyword evidence="5" id="KW-0964">Secreted</keyword>